<dbReference type="AlphaFoldDB" id="A0A6V8N2E6"/>
<name>A0A6V8N2E6_9BACT</name>
<evidence type="ECO:0000313" key="6">
    <source>
        <dbReference type="EMBL" id="GFO66520.1"/>
    </source>
</evidence>
<comment type="caution">
    <text evidence="6">The sequence shown here is derived from an EMBL/GenBank/DDBJ whole genome shotgun (WGS) entry which is preliminary data.</text>
</comment>
<dbReference type="PANTHER" id="PTHR30520">
    <property type="entry name" value="FORMATE TRANSPORTER-RELATED"/>
    <property type="match status" value="1"/>
</dbReference>
<protein>
    <recommendedName>
        <fullName evidence="8">Transporter</fullName>
    </recommendedName>
</protein>
<dbReference type="Proteomes" id="UP000587586">
    <property type="component" value="Unassembled WGS sequence"/>
</dbReference>
<evidence type="ECO:0000256" key="1">
    <source>
        <dbReference type="ARBA" id="ARBA00004141"/>
    </source>
</evidence>
<evidence type="ECO:0000313" key="7">
    <source>
        <dbReference type="Proteomes" id="UP000587586"/>
    </source>
</evidence>
<feature type="transmembrane region" description="Helical" evidence="5">
    <location>
        <begin position="121"/>
        <end position="143"/>
    </location>
</feature>
<evidence type="ECO:0000256" key="2">
    <source>
        <dbReference type="ARBA" id="ARBA00022692"/>
    </source>
</evidence>
<keyword evidence="4 5" id="KW-0472">Membrane</keyword>
<sequence>MDGGEFDLEISPKDRKKIEDKEAIGAVVVHEVIRLEGEAELERPNAALAWSALASGLSMGFSLLGEGLLRAHLPDAGWRPLLAKLGYSLGFLIVILGRQQLFTENTLTVVLPLLYRRNLGTLVNVLRLWSIVLTANLVGAYCFTLGLRAPLFKSEVLQAFQDIGREAMVPTPLTHFLMAIFSGWLIALMVWLLPSAEGSKVGIIVIITYVVALGGFSHVIAGSVETLYLVVNGLLGFADFLLTFLLPTLLGNIVGGVSLVAALNHAQVVAGKERK</sequence>
<evidence type="ECO:0000256" key="5">
    <source>
        <dbReference type="SAM" id="Phobius"/>
    </source>
</evidence>
<keyword evidence="7" id="KW-1185">Reference proteome</keyword>
<dbReference type="GO" id="GO:0015499">
    <property type="term" value="F:formate transmembrane transporter activity"/>
    <property type="evidence" value="ECO:0007669"/>
    <property type="project" value="TreeGrafter"/>
</dbReference>
<dbReference type="Pfam" id="PF01226">
    <property type="entry name" value="Form_Nir_trans"/>
    <property type="match status" value="1"/>
</dbReference>
<gene>
    <name evidence="6" type="ORF">GMLC_00990</name>
</gene>
<feature type="transmembrane region" description="Helical" evidence="5">
    <location>
        <begin position="173"/>
        <end position="193"/>
    </location>
</feature>
<evidence type="ECO:0000256" key="3">
    <source>
        <dbReference type="ARBA" id="ARBA00022989"/>
    </source>
</evidence>
<feature type="transmembrane region" description="Helical" evidence="5">
    <location>
        <begin position="199"/>
        <end position="220"/>
    </location>
</feature>
<dbReference type="EMBL" id="BLXZ01000001">
    <property type="protein sequence ID" value="GFO66520.1"/>
    <property type="molecule type" value="Genomic_DNA"/>
</dbReference>
<comment type="subcellular location">
    <subcellularLocation>
        <location evidence="1">Membrane</location>
        <topology evidence="1">Multi-pass membrane protein</topology>
    </subcellularLocation>
</comment>
<evidence type="ECO:0008006" key="8">
    <source>
        <dbReference type="Google" id="ProtNLM"/>
    </source>
</evidence>
<keyword evidence="3 5" id="KW-1133">Transmembrane helix</keyword>
<dbReference type="GO" id="GO:0005886">
    <property type="term" value="C:plasma membrane"/>
    <property type="evidence" value="ECO:0007669"/>
    <property type="project" value="TreeGrafter"/>
</dbReference>
<dbReference type="InterPro" id="IPR023271">
    <property type="entry name" value="Aquaporin-like"/>
</dbReference>
<dbReference type="RefSeq" id="WP_183359056.1">
    <property type="nucleotide sequence ID" value="NZ_BLXZ01000001.1"/>
</dbReference>
<organism evidence="6 7">
    <name type="scientific">Geomonas limicola</name>
    <dbReference type="NCBI Taxonomy" id="2740186"/>
    <lineage>
        <taxon>Bacteria</taxon>
        <taxon>Pseudomonadati</taxon>
        <taxon>Thermodesulfobacteriota</taxon>
        <taxon>Desulfuromonadia</taxon>
        <taxon>Geobacterales</taxon>
        <taxon>Geobacteraceae</taxon>
        <taxon>Geomonas</taxon>
    </lineage>
</organism>
<dbReference type="PANTHER" id="PTHR30520:SF2">
    <property type="entry name" value="INNER MEMBRANE PROTEIN YFDC"/>
    <property type="match status" value="1"/>
</dbReference>
<evidence type="ECO:0000256" key="4">
    <source>
        <dbReference type="ARBA" id="ARBA00023136"/>
    </source>
</evidence>
<keyword evidence="2 5" id="KW-0812">Transmembrane</keyword>
<accession>A0A6V8N2E6</accession>
<proteinExistence type="predicted"/>
<reference evidence="7" key="1">
    <citation type="submission" date="2020-06" db="EMBL/GenBank/DDBJ databases">
        <title>Draft genomic sequecing of Geomonas sp. Red745.</title>
        <authorList>
            <person name="Itoh H."/>
            <person name="Xu Z.X."/>
            <person name="Ushijima N."/>
            <person name="Masuda Y."/>
            <person name="Shiratori Y."/>
            <person name="Senoo K."/>
        </authorList>
    </citation>
    <scope>NUCLEOTIDE SEQUENCE [LARGE SCALE GENOMIC DNA]</scope>
    <source>
        <strain evidence="7">Red745</strain>
    </source>
</reference>
<dbReference type="Gene3D" id="1.20.1080.10">
    <property type="entry name" value="Glycerol uptake facilitator protein"/>
    <property type="match status" value="1"/>
</dbReference>
<dbReference type="InterPro" id="IPR000292">
    <property type="entry name" value="For/NO2_transpt"/>
</dbReference>